<evidence type="ECO:0000313" key="1">
    <source>
        <dbReference type="EMBL" id="OLU47996.1"/>
    </source>
</evidence>
<proteinExistence type="predicted"/>
<name>A0A1U7NQT0_9FIRM</name>
<gene>
    <name evidence="1" type="ORF">BO225_00235</name>
</gene>
<protein>
    <submittedName>
        <fullName evidence="1">Uncharacterized protein</fullName>
    </submittedName>
</protein>
<reference evidence="1 2" key="1">
    <citation type="submission" date="2016-11" db="EMBL/GenBank/DDBJ databases">
        <title>Description of two novel members of the family Erysipelotrichaceae: Ileibacterium lipovorans gen. nov., sp. nov. and Dubosiella newyorkensis, gen. nov., sp. nov.</title>
        <authorList>
            <person name="Cox L.M."/>
            <person name="Sohn J."/>
            <person name="Tyrrell K.L."/>
            <person name="Citron D.M."/>
            <person name="Lawson P.A."/>
            <person name="Patel N.B."/>
            <person name="Iizumi T."/>
            <person name="Perez-Perez G.I."/>
            <person name="Goldstein E.J."/>
            <person name="Blaser M.J."/>
        </authorList>
    </citation>
    <scope>NUCLEOTIDE SEQUENCE [LARGE SCALE GENOMIC DNA]</scope>
    <source>
        <strain evidence="1 2">NYU-BL-A4</strain>
    </source>
</reference>
<comment type="caution">
    <text evidence="1">The sequence shown here is derived from an EMBL/GenBank/DDBJ whole genome shotgun (WGS) entry which is preliminary data.</text>
</comment>
<dbReference type="Proteomes" id="UP000186705">
    <property type="component" value="Unassembled WGS sequence"/>
</dbReference>
<dbReference type="EMBL" id="MPKA01000017">
    <property type="protein sequence ID" value="OLU47996.1"/>
    <property type="molecule type" value="Genomic_DNA"/>
</dbReference>
<keyword evidence="2" id="KW-1185">Reference proteome</keyword>
<organism evidence="1 2">
    <name type="scientific">Dubosiella newyorkensis</name>
    <dbReference type="NCBI Taxonomy" id="1862672"/>
    <lineage>
        <taxon>Bacteria</taxon>
        <taxon>Bacillati</taxon>
        <taxon>Bacillota</taxon>
        <taxon>Erysipelotrichia</taxon>
        <taxon>Erysipelotrichales</taxon>
        <taxon>Erysipelotrichaceae</taxon>
        <taxon>Dubosiella</taxon>
    </lineage>
</organism>
<evidence type="ECO:0000313" key="2">
    <source>
        <dbReference type="Proteomes" id="UP000186705"/>
    </source>
</evidence>
<accession>A0A1U7NQT0</accession>
<sequence>MAGWPGGKRRIKGKVEIIIDKGTDSSEDRIHLNMREERMEQWQTALNRVIVCLVILFIKHEHILPKKAPHPLRIRCLFLFLDCQKFNSPFFKFTERIDSLQSFHTKVLEHFQLADSSIEC</sequence>
<dbReference type="AlphaFoldDB" id="A0A1U7NQT0"/>